<evidence type="ECO:0000313" key="1">
    <source>
        <dbReference type="Proteomes" id="UP000887574"/>
    </source>
</evidence>
<protein>
    <submittedName>
        <fullName evidence="2">Uncharacterized protein</fullName>
    </submittedName>
</protein>
<keyword evidence="1" id="KW-1185">Reference proteome</keyword>
<dbReference type="WBParaSite" id="jg6285">
    <property type="protein sequence ID" value="jg6285"/>
    <property type="gene ID" value="jg6285"/>
</dbReference>
<evidence type="ECO:0000313" key="2">
    <source>
        <dbReference type="WBParaSite" id="jg6285"/>
    </source>
</evidence>
<dbReference type="Proteomes" id="UP000887574">
    <property type="component" value="Unplaced"/>
</dbReference>
<sequence>MDQLNFFSNSSPAGKIVARSYSQVIQDSGITICYLDLLSGSEDDEVHCFKPHGPISEGRAVLMMDARYSVEK</sequence>
<reference evidence="2" key="1">
    <citation type="submission" date="2022-11" db="UniProtKB">
        <authorList>
            <consortium name="WormBaseParasite"/>
        </authorList>
    </citation>
    <scope>IDENTIFICATION</scope>
</reference>
<accession>A0A915EKC7</accession>
<organism evidence="1 2">
    <name type="scientific">Ditylenchus dipsaci</name>
    <dbReference type="NCBI Taxonomy" id="166011"/>
    <lineage>
        <taxon>Eukaryota</taxon>
        <taxon>Metazoa</taxon>
        <taxon>Ecdysozoa</taxon>
        <taxon>Nematoda</taxon>
        <taxon>Chromadorea</taxon>
        <taxon>Rhabditida</taxon>
        <taxon>Tylenchina</taxon>
        <taxon>Tylenchomorpha</taxon>
        <taxon>Sphaerularioidea</taxon>
        <taxon>Anguinidae</taxon>
        <taxon>Anguininae</taxon>
        <taxon>Ditylenchus</taxon>
    </lineage>
</organism>
<proteinExistence type="predicted"/>
<name>A0A915EKC7_9BILA</name>
<dbReference type="AlphaFoldDB" id="A0A915EKC7"/>